<evidence type="ECO:0000256" key="1">
    <source>
        <dbReference type="SAM" id="Coils"/>
    </source>
</evidence>
<organism evidence="3 4">
    <name type="scientific">Shewanella inventionis</name>
    <dbReference type="NCBI Taxonomy" id="1738770"/>
    <lineage>
        <taxon>Bacteria</taxon>
        <taxon>Pseudomonadati</taxon>
        <taxon>Pseudomonadota</taxon>
        <taxon>Gammaproteobacteria</taxon>
        <taxon>Alteromonadales</taxon>
        <taxon>Shewanellaceae</taxon>
        <taxon>Shewanella</taxon>
    </lineage>
</organism>
<evidence type="ECO:0000256" key="2">
    <source>
        <dbReference type="SAM" id="Phobius"/>
    </source>
</evidence>
<accession>A0ABQ1JVC9</accession>
<reference evidence="4" key="1">
    <citation type="journal article" date="2019" name="Int. J. Syst. Evol. Microbiol.">
        <title>The Global Catalogue of Microorganisms (GCM) 10K type strain sequencing project: providing services to taxonomists for standard genome sequencing and annotation.</title>
        <authorList>
            <consortium name="The Broad Institute Genomics Platform"/>
            <consortium name="The Broad Institute Genome Sequencing Center for Infectious Disease"/>
            <person name="Wu L."/>
            <person name="Ma J."/>
        </authorList>
    </citation>
    <scope>NUCLEOTIDE SEQUENCE [LARGE SCALE GENOMIC DNA]</scope>
    <source>
        <strain evidence="4">CGMCC 1.15339</strain>
    </source>
</reference>
<keyword evidence="2" id="KW-0812">Transmembrane</keyword>
<evidence type="ECO:0000313" key="4">
    <source>
        <dbReference type="Proteomes" id="UP000617555"/>
    </source>
</evidence>
<sequence>MNTATMALLIPIIAIIGSFIVSIMKLKERQAVALNEQANNNKSLHDEINALRQRIEVLERVVTDDSYDLKQKINTIPRKNVI</sequence>
<keyword evidence="2" id="KW-1133">Transmembrane helix</keyword>
<gene>
    <name evidence="3" type="ORF">GCM10011607_42820</name>
</gene>
<evidence type="ECO:0000313" key="3">
    <source>
        <dbReference type="EMBL" id="GGB78308.1"/>
    </source>
</evidence>
<dbReference type="Proteomes" id="UP000617555">
    <property type="component" value="Unassembled WGS sequence"/>
</dbReference>
<feature type="coiled-coil region" evidence="1">
    <location>
        <begin position="34"/>
        <end position="61"/>
    </location>
</feature>
<dbReference type="EMBL" id="BMII01000131">
    <property type="protein sequence ID" value="GGB78308.1"/>
    <property type="molecule type" value="Genomic_DNA"/>
</dbReference>
<protein>
    <recommendedName>
        <fullName evidence="5">Phage shock protein B</fullName>
    </recommendedName>
</protein>
<keyword evidence="1" id="KW-0175">Coiled coil</keyword>
<dbReference type="RefSeq" id="WP_188741294.1">
    <property type="nucleotide sequence ID" value="NZ_BMII01000131.1"/>
</dbReference>
<feature type="transmembrane region" description="Helical" evidence="2">
    <location>
        <begin position="6"/>
        <end position="24"/>
    </location>
</feature>
<keyword evidence="2" id="KW-0472">Membrane</keyword>
<name>A0ABQ1JVC9_9GAMM</name>
<evidence type="ECO:0008006" key="5">
    <source>
        <dbReference type="Google" id="ProtNLM"/>
    </source>
</evidence>
<proteinExistence type="predicted"/>
<comment type="caution">
    <text evidence="3">The sequence shown here is derived from an EMBL/GenBank/DDBJ whole genome shotgun (WGS) entry which is preliminary data.</text>
</comment>
<keyword evidence="4" id="KW-1185">Reference proteome</keyword>